<dbReference type="InterPro" id="IPR009651">
    <property type="entry name" value="Met_g_lyase_put"/>
</dbReference>
<evidence type="ECO:0000313" key="4">
    <source>
        <dbReference type="Proteomes" id="UP000040576"/>
    </source>
</evidence>
<reference evidence="1 4" key="1">
    <citation type="submission" date="2014-07" db="EMBL/GenBank/DDBJ databases">
        <authorList>
            <person name="Wibberg Daniel"/>
        </authorList>
    </citation>
    <scope>NUCLEOTIDE SEQUENCE [LARGE SCALE GENOMIC DNA]</scope>
</reference>
<dbReference type="PANTHER" id="PTHR46658:SF1">
    <property type="entry name" value="CYS OR MET METABOLISM PYRIDOXAL-PHOSPHATE-DEPENDENT ENZYME"/>
    <property type="match status" value="1"/>
</dbReference>
<dbReference type="Gene3D" id="3.90.1150.60">
    <property type="entry name" value="Methioning gamme-lyase, C-terminal domain"/>
    <property type="match status" value="1"/>
</dbReference>
<name>A0A090IUZ6_9BACI</name>
<dbReference type="Proteomes" id="UP000040576">
    <property type="component" value="Unassembled WGS sequence"/>
</dbReference>
<evidence type="ECO:0000313" key="2">
    <source>
        <dbReference type="EMBL" id="KIO74214.1"/>
    </source>
</evidence>
<evidence type="ECO:0008006" key="5">
    <source>
        <dbReference type="Google" id="ProtNLM"/>
    </source>
</evidence>
<dbReference type="OrthoDB" id="9764766at2"/>
<proteinExistence type="predicted"/>
<evidence type="ECO:0000313" key="3">
    <source>
        <dbReference type="Proteomes" id="UP000032076"/>
    </source>
</evidence>
<dbReference type="AlphaFoldDB" id="A0A090IUZ6"/>
<dbReference type="EMBL" id="JXLU01000010">
    <property type="protein sequence ID" value="KIO74214.1"/>
    <property type="molecule type" value="Genomic_DNA"/>
</dbReference>
<keyword evidence="4" id="KW-1185">Reference proteome</keyword>
<dbReference type="PANTHER" id="PTHR46658">
    <property type="entry name" value="CYS OR MET METABOLISM PYRIDOXAL-PHOSPHATE-DEPENDENT ENZYME"/>
    <property type="match status" value="1"/>
</dbReference>
<sequence length="423" mass="46886">MENVLTNNAKLQSIINEVEMKIRPIHDQIDKIVENNQYRVLKSFQKNEVSDSHFIPSTGYGYDDIGRDTLEKVYADCFGTEAALVRPQIISGTHAISTCLFGVLRPGDELLYITGNPYDTLEEIVGIRGSENGNLKEFGIGYQTVPLTQEGRPDFKNIAERIHPKTKMIGIQRSKGYADRPSFTVNEIKEMIDFVREIKKDVVIFVDNCYGEFVEELEPTHVGADLMAGSLIKNPGGGIVKTGGYIVGKREWVNKCAFRLTAPGLGGEAGASLYSLLEMYQGFFLAPHIVGQALKGAVFTAAMLERIGLNTNPSWDAKRTDLIQSVQFNDKDRMIAFCQAIQYASPVNSKFTPYPSYMPGYEDDVIMAAGTFIQGASIELSADGPIRPPYIAYVQGGLTYEHVKIAICLAVNRLIEKQLITIE</sequence>
<dbReference type="Pfam" id="PF06838">
    <property type="entry name" value="Met_gamma_lyase"/>
    <property type="match status" value="1"/>
</dbReference>
<protein>
    <recommendedName>
        <fullName evidence="5">Aluminum resistance protein</fullName>
    </recommendedName>
</protein>
<reference evidence="2 3" key="2">
    <citation type="submission" date="2015-01" db="EMBL/GenBank/DDBJ databases">
        <title>Draft Genome Sequences of Four Bacillus thermoamylovorans Strains, Isolated From Food Products.</title>
        <authorList>
            <person name="Krawcyk A.O."/>
            <person name="Berendsen E.M."/>
            <person name="Eijlander R.T."/>
            <person name="de Jong A."/>
            <person name="Wells-Bennik M."/>
            <person name="Kuipers O.P."/>
        </authorList>
    </citation>
    <scope>NUCLEOTIDE SEQUENCE [LARGE SCALE GENOMIC DNA]</scope>
    <source>
        <strain evidence="2 3">B4167</strain>
    </source>
</reference>
<dbReference type="SUPFAM" id="SSF53383">
    <property type="entry name" value="PLP-dependent transferases"/>
    <property type="match status" value="1"/>
</dbReference>
<gene>
    <name evidence="1" type="primary">ynbB</name>
    <name evidence="2" type="ORF">B4167_0492</name>
    <name evidence="1" type="ORF">BT1A1_1694</name>
</gene>
<evidence type="ECO:0000313" key="1">
    <source>
        <dbReference type="EMBL" id="CEE01522.1"/>
    </source>
</evidence>
<dbReference type="InterPro" id="IPR015421">
    <property type="entry name" value="PyrdxlP-dep_Trfase_major"/>
</dbReference>
<dbReference type="Proteomes" id="UP000032076">
    <property type="component" value="Unassembled WGS sequence"/>
</dbReference>
<organism evidence="1 4">
    <name type="scientific">Caldibacillus thermoamylovorans</name>
    <dbReference type="NCBI Taxonomy" id="35841"/>
    <lineage>
        <taxon>Bacteria</taxon>
        <taxon>Bacillati</taxon>
        <taxon>Bacillota</taxon>
        <taxon>Bacilli</taxon>
        <taxon>Bacillales</taxon>
        <taxon>Bacillaceae</taxon>
        <taxon>Caldibacillus</taxon>
    </lineage>
</organism>
<accession>A0A090IUZ6</accession>
<dbReference type="EMBL" id="CCRF01000049">
    <property type="protein sequence ID" value="CEE01522.1"/>
    <property type="molecule type" value="Genomic_DNA"/>
</dbReference>
<dbReference type="PATRIC" id="fig|35841.7.peg.3436"/>
<dbReference type="Gene3D" id="3.40.640.10">
    <property type="entry name" value="Type I PLP-dependent aspartate aminotransferase-like (Major domain)"/>
    <property type="match status" value="1"/>
</dbReference>
<dbReference type="InterPro" id="IPR015424">
    <property type="entry name" value="PyrdxlP-dep_Trfase"/>
</dbReference>
<dbReference type="RefSeq" id="WP_034769982.1">
    <property type="nucleotide sequence ID" value="NZ_CCRF01000049.1"/>
</dbReference>